<protein>
    <submittedName>
        <fullName evidence="2">Uncharacterized protein</fullName>
    </submittedName>
</protein>
<feature type="region of interest" description="Disordered" evidence="1">
    <location>
        <begin position="1"/>
        <end position="26"/>
    </location>
</feature>
<name>A0A392RX04_9FABA</name>
<reference evidence="2 3" key="1">
    <citation type="journal article" date="2018" name="Front. Plant Sci.">
        <title>Red Clover (Trifolium pratense) and Zigzag Clover (T. medium) - A Picture of Genomic Similarities and Differences.</title>
        <authorList>
            <person name="Dluhosova J."/>
            <person name="Istvanek J."/>
            <person name="Nedelnik J."/>
            <person name="Repkova J."/>
        </authorList>
    </citation>
    <scope>NUCLEOTIDE SEQUENCE [LARGE SCALE GENOMIC DNA]</scope>
    <source>
        <strain evidence="3">cv. 10/8</strain>
        <tissue evidence="2">Leaf</tissue>
    </source>
</reference>
<dbReference type="AlphaFoldDB" id="A0A392RX04"/>
<dbReference type="EMBL" id="LXQA010281600">
    <property type="protein sequence ID" value="MCI40594.1"/>
    <property type="molecule type" value="Genomic_DNA"/>
</dbReference>
<dbReference type="Proteomes" id="UP000265520">
    <property type="component" value="Unassembled WGS sequence"/>
</dbReference>
<evidence type="ECO:0000256" key="1">
    <source>
        <dbReference type="SAM" id="MobiDB-lite"/>
    </source>
</evidence>
<sequence>LTQRATGEPRQRIPGSLASNGEHPRSARLSLAQRANPEFRLGLGNLPWPRPISNFTTFGP</sequence>
<organism evidence="2 3">
    <name type="scientific">Trifolium medium</name>
    <dbReference type="NCBI Taxonomy" id="97028"/>
    <lineage>
        <taxon>Eukaryota</taxon>
        <taxon>Viridiplantae</taxon>
        <taxon>Streptophyta</taxon>
        <taxon>Embryophyta</taxon>
        <taxon>Tracheophyta</taxon>
        <taxon>Spermatophyta</taxon>
        <taxon>Magnoliopsida</taxon>
        <taxon>eudicotyledons</taxon>
        <taxon>Gunneridae</taxon>
        <taxon>Pentapetalae</taxon>
        <taxon>rosids</taxon>
        <taxon>fabids</taxon>
        <taxon>Fabales</taxon>
        <taxon>Fabaceae</taxon>
        <taxon>Papilionoideae</taxon>
        <taxon>50 kb inversion clade</taxon>
        <taxon>NPAAA clade</taxon>
        <taxon>Hologalegina</taxon>
        <taxon>IRL clade</taxon>
        <taxon>Trifolieae</taxon>
        <taxon>Trifolium</taxon>
    </lineage>
</organism>
<keyword evidence="3" id="KW-1185">Reference proteome</keyword>
<accession>A0A392RX04</accession>
<feature type="non-terminal residue" evidence="2">
    <location>
        <position position="1"/>
    </location>
</feature>
<evidence type="ECO:0000313" key="3">
    <source>
        <dbReference type="Proteomes" id="UP000265520"/>
    </source>
</evidence>
<evidence type="ECO:0000313" key="2">
    <source>
        <dbReference type="EMBL" id="MCI40594.1"/>
    </source>
</evidence>
<comment type="caution">
    <text evidence="2">The sequence shown here is derived from an EMBL/GenBank/DDBJ whole genome shotgun (WGS) entry which is preliminary data.</text>
</comment>
<proteinExistence type="predicted"/>